<evidence type="ECO:0000313" key="4">
    <source>
        <dbReference type="Proteomes" id="UP000235828"/>
    </source>
</evidence>
<dbReference type="InterPro" id="IPR046524">
    <property type="entry name" value="DUF6701"/>
</dbReference>
<feature type="signal peptide" evidence="1">
    <location>
        <begin position="1"/>
        <end position="21"/>
    </location>
</feature>
<sequence length="1544" mass="169331">MNVLIKWCFLSVALFSQFTFAQFPFPGGECRIKTGVQTWTSASSPKLEIKDKAQVLNLNNSKLVGFSAIEDNHSNSCGHRNRCEPSTHLRTDEPIFNPNKSYGDREKEFKKNGSLASGSFKKVEIKDSARVTFLGGTYWIKKLEIKEHAKLIVNNATVINVEELTVEGRITNSGVPGDLIIIAHDDDKIEIKSKNSAEIKAFFISQDEIEIKEKSRIRGALLSRKIKLDDDAKVTTDLRGCDAPPPPVDNAKLKFGVINCPDILTRGCEIDFGQTFTSVPILAVMPTIDKNFPDLDQPSTLVVESISSTKANVKQVFPPNLPWVFPPTEMTSVSFIAMEEGTATVNGHTILAGSFDTRSTLDSTSDWNWDTMSFVWNYGVWFNERPALITQVQSDNNSGSWMTAAISGLTDAGFWAALDLSRSWEVGRYNKEKVGFIATEPFDATIDGKKISFSNEVYTLATKGKNPTALADECDYVYDLPFDAQGVVGNKVTRNGPNGGWARRCVLENSQVSFVIDEDFYNRAHTWEEVGYVAFEAVTPFPDFDVCEAFPYPAGSWKSNSKLIMNNAPLLPKNQDPKYYIGGWAGKHCSPSEQNCTSVLTSFDRITDNTNSALTCQSGVCSTGGQKVDTSDLPTVVLPTLSGNATLNYSRPDEYHGTNNDICDVTVLGDSCHAAGHGDGVITLRNNVRKLQPNYTGLSNYPVTYLVPDNTTIYIDQLFFNATNSKLKIGNNATLIVRQLTMNHNTNSIEAGTKSRILMSQSITLQDSIPVNPNGKPDDLIIYALNDNSHATFNFKTDNVLVNAHLLFDKVTINSQGGDFGGSVISNNLIIHDPKTIIRGQNACYDTPQNYTLELSPLKQFFLLCENPLATFRVLTDSGVAESYPGEIEITLPAELSVKEVVVGHYVSGNKYRPSNGVLQLRLKASKIGEFSMQGQLSTDASQSQTGSYYIAPYKFDIPTVGAIAGKSTEFDINVLACKNDQETLVTDYSGERTLTYTASTLTKPAGGVNPNLEISAGENTPNLNKQVKLNFSSGKASAYMKFNEAGAIWSQISDLSFKCPTGFDCDIEGGESWSGLKGTLNVELRPWTFAICESDSHAMNGTAKSGNKYIAAGEEFDIQLKPVIWNKDLNEEQQKAKYSDFCSLAITQNFFDENAWSSKVGLEAELPTGFVGTFSGADTEKLNTEGKAKQHISFAEVSFSDVGHFTLKAKGTGYESVQGGIDTGKREIGRFYPKHIIVKSNSWEYVSKHDDFAYLDQPIAIAFIAEAQNSDNEATLNYSKLASEYKATLLPFAANGEGSSDWNSRMLAPWEVQSWINAELEVDEQSFTLLKLVEKASPKTTRIDGPFDGSNLMTGIKIKSGLPDPTVMKKQDSSVHKGDKFPTPLKARYGRVIIEDLGGSVGQTLTIPLRTEFWNGNEFVTNTDDSGTEFDGAGYCSLGIWPNTSSTARLSGGGDVVNGSSSKLVASQGTAGREQVRLWLRTASQTPSEVPGVNCKGFNKSQPWLNFNWRGKGDEIPSTVVTFGSFRGNDRVIFRGESRMTGQ</sequence>
<dbReference type="Proteomes" id="UP000235828">
    <property type="component" value="Chromosome A"/>
</dbReference>
<feature type="domain" description="DUF6701" evidence="2">
    <location>
        <begin position="941"/>
        <end position="1538"/>
    </location>
</feature>
<proteinExistence type="predicted"/>
<feature type="chain" id="PRO_5014990125" evidence="1">
    <location>
        <begin position="22"/>
        <end position="1544"/>
    </location>
</feature>
<protein>
    <submittedName>
        <fullName evidence="3">Putative MSHA biogenesis protein MshQ</fullName>
    </submittedName>
</protein>
<keyword evidence="1" id="KW-0732">Signal</keyword>
<dbReference type="KEGG" id="vta:A2701"/>
<dbReference type="EMBL" id="LT960611">
    <property type="protein sequence ID" value="SON50674.1"/>
    <property type="molecule type" value="Genomic_DNA"/>
</dbReference>
<dbReference type="Pfam" id="PF20419">
    <property type="entry name" value="DUF6701"/>
    <property type="match status" value="1"/>
</dbReference>
<name>A0A2N8ZFI1_9VIBR</name>
<evidence type="ECO:0000259" key="2">
    <source>
        <dbReference type="Pfam" id="PF20419"/>
    </source>
</evidence>
<organism evidence="3 4">
    <name type="scientific">Vibrio tapetis subsp. tapetis</name>
    <dbReference type="NCBI Taxonomy" id="1671868"/>
    <lineage>
        <taxon>Bacteria</taxon>
        <taxon>Pseudomonadati</taxon>
        <taxon>Pseudomonadota</taxon>
        <taxon>Gammaproteobacteria</taxon>
        <taxon>Vibrionales</taxon>
        <taxon>Vibrionaceae</taxon>
        <taxon>Vibrio</taxon>
    </lineage>
</organism>
<gene>
    <name evidence="3" type="ORF">VTAP4600_A2701</name>
</gene>
<dbReference type="RefSeq" id="WP_102523118.1">
    <property type="nucleotide sequence ID" value="NZ_LT960611.1"/>
</dbReference>
<keyword evidence="4" id="KW-1185">Reference proteome</keyword>
<dbReference type="OrthoDB" id="9790247at2"/>
<reference evidence="3 4" key="1">
    <citation type="submission" date="2017-10" db="EMBL/GenBank/DDBJ databases">
        <authorList>
            <person name="Banno H."/>
            <person name="Chua N.-H."/>
        </authorList>
    </citation>
    <scope>NUCLEOTIDE SEQUENCE [LARGE SCALE GENOMIC DNA]</scope>
    <source>
        <strain evidence="3">Vibrio tapetis CECT4600</strain>
    </source>
</reference>
<evidence type="ECO:0000256" key="1">
    <source>
        <dbReference type="SAM" id="SignalP"/>
    </source>
</evidence>
<evidence type="ECO:0000313" key="3">
    <source>
        <dbReference type="EMBL" id="SON50674.1"/>
    </source>
</evidence>
<accession>A0A2N8ZFI1</accession>